<protein>
    <submittedName>
        <fullName evidence="1">Uncharacterized protein</fullName>
    </submittedName>
</protein>
<evidence type="ECO:0000313" key="1">
    <source>
        <dbReference type="EMBL" id="KAI6080463.1"/>
    </source>
</evidence>
<sequence>MENHECSLLLKEAIVPLSKVRGSPPSKTSPASNKFSTKTQAVWVRSKTQAIIEAIQNVKNEYVILFAQFDQQIEELKKAMTKHDANNAGTNDPTKPYENVFVANPGPFLGMHFRDLLEYANIEEEGPEGLMCNVCHAEPLSVLSAPGRRATGRADCIHLTDSIPTPKGELDSSEGGQCFTLEQRPPSLANRRPTPIGLSNCMAGRRLAEDVPKILEEIIKDVANMGESSQTLFSMLGLLHVGIHPRLSRNQLWQHYVLPLVLSTREPVCLELPRDPGSEARSAQHCSERIMDPQPAGHAHLQTTPAMDGVEGLVLSDGKFQGTVILPDGKQYIAKMSQKSLRRQSRMLPTWSSQTFLSMLAYIRDYHGINFSKPASWLLMLACICDRLSPERHEKGSSASVLSLRQPVRIRFQTFLITLGDNIMFGF</sequence>
<proteinExistence type="predicted"/>
<keyword evidence="2" id="KW-1185">Reference proteome</keyword>
<dbReference type="Proteomes" id="UP001497680">
    <property type="component" value="Unassembled WGS sequence"/>
</dbReference>
<gene>
    <name evidence="1" type="ORF">F4821DRAFT_265880</name>
</gene>
<organism evidence="1 2">
    <name type="scientific">Hypoxylon rubiginosum</name>
    <dbReference type="NCBI Taxonomy" id="110542"/>
    <lineage>
        <taxon>Eukaryota</taxon>
        <taxon>Fungi</taxon>
        <taxon>Dikarya</taxon>
        <taxon>Ascomycota</taxon>
        <taxon>Pezizomycotina</taxon>
        <taxon>Sordariomycetes</taxon>
        <taxon>Xylariomycetidae</taxon>
        <taxon>Xylariales</taxon>
        <taxon>Hypoxylaceae</taxon>
        <taxon>Hypoxylon</taxon>
    </lineage>
</organism>
<reference evidence="1 2" key="1">
    <citation type="journal article" date="2022" name="New Phytol.">
        <title>Ecological generalism drives hyperdiversity of secondary metabolite gene clusters in xylarialean endophytes.</title>
        <authorList>
            <person name="Franco M.E.E."/>
            <person name="Wisecaver J.H."/>
            <person name="Arnold A.E."/>
            <person name="Ju Y.M."/>
            <person name="Slot J.C."/>
            <person name="Ahrendt S."/>
            <person name="Moore L.P."/>
            <person name="Eastman K.E."/>
            <person name="Scott K."/>
            <person name="Konkel Z."/>
            <person name="Mondo S.J."/>
            <person name="Kuo A."/>
            <person name="Hayes R.D."/>
            <person name="Haridas S."/>
            <person name="Andreopoulos B."/>
            <person name="Riley R."/>
            <person name="LaButti K."/>
            <person name="Pangilinan J."/>
            <person name="Lipzen A."/>
            <person name="Amirebrahimi M."/>
            <person name="Yan J."/>
            <person name="Adam C."/>
            <person name="Keymanesh K."/>
            <person name="Ng V."/>
            <person name="Louie K."/>
            <person name="Northen T."/>
            <person name="Drula E."/>
            <person name="Henrissat B."/>
            <person name="Hsieh H.M."/>
            <person name="Youens-Clark K."/>
            <person name="Lutzoni F."/>
            <person name="Miadlikowska J."/>
            <person name="Eastwood D.C."/>
            <person name="Hamelin R.C."/>
            <person name="Grigoriev I.V."/>
            <person name="U'Ren J.M."/>
        </authorList>
    </citation>
    <scope>NUCLEOTIDE SEQUENCE [LARGE SCALE GENOMIC DNA]</scope>
    <source>
        <strain evidence="1 2">ER1909</strain>
    </source>
</reference>
<dbReference type="EMBL" id="MU394442">
    <property type="protein sequence ID" value="KAI6080463.1"/>
    <property type="molecule type" value="Genomic_DNA"/>
</dbReference>
<comment type="caution">
    <text evidence="1">The sequence shown here is derived from an EMBL/GenBank/DDBJ whole genome shotgun (WGS) entry which is preliminary data.</text>
</comment>
<evidence type="ECO:0000313" key="2">
    <source>
        <dbReference type="Proteomes" id="UP001497680"/>
    </source>
</evidence>
<accession>A0ACC0CJ78</accession>
<name>A0ACC0CJ78_9PEZI</name>